<evidence type="ECO:0000313" key="5">
    <source>
        <dbReference type="Proteomes" id="UP001204562"/>
    </source>
</evidence>
<proteinExistence type="predicted"/>
<dbReference type="EMBL" id="JANFYS010000006">
    <property type="protein sequence ID" value="MCQ4769719.1"/>
    <property type="molecule type" value="Genomic_DNA"/>
</dbReference>
<protein>
    <submittedName>
        <fullName evidence="4">Uncharacterized protein</fullName>
    </submittedName>
</protein>
<keyword evidence="1" id="KW-0175">Coiled coil</keyword>
<dbReference type="AlphaFoldDB" id="A0AAW5JPA8"/>
<evidence type="ECO:0000256" key="2">
    <source>
        <dbReference type="SAM" id="MobiDB-lite"/>
    </source>
</evidence>
<feature type="region of interest" description="Disordered" evidence="2">
    <location>
        <begin position="1"/>
        <end position="20"/>
    </location>
</feature>
<organism evidence="4 5">
    <name type="scientific">Intestinimonas massiliensis</name>
    <name type="common">ex Afouda et al. 2020</name>
    <dbReference type="NCBI Taxonomy" id="1673721"/>
    <lineage>
        <taxon>Bacteria</taxon>
        <taxon>Bacillati</taxon>
        <taxon>Bacillota</taxon>
        <taxon>Clostridia</taxon>
        <taxon>Eubacteriales</taxon>
        <taxon>Intestinimonas</taxon>
    </lineage>
</organism>
<name>A0AAW5JPA8_9FIRM</name>
<accession>A0AAW5JPA8</accession>
<evidence type="ECO:0000256" key="3">
    <source>
        <dbReference type="SAM" id="Phobius"/>
    </source>
</evidence>
<evidence type="ECO:0000313" key="4">
    <source>
        <dbReference type="EMBL" id="MCQ4769719.1"/>
    </source>
</evidence>
<dbReference type="RefSeq" id="WP_256303416.1">
    <property type="nucleotide sequence ID" value="NZ_JANFYS010000006.1"/>
</dbReference>
<keyword evidence="3" id="KW-1133">Transmembrane helix</keyword>
<feature type="transmembrane region" description="Helical" evidence="3">
    <location>
        <begin position="28"/>
        <end position="48"/>
    </location>
</feature>
<evidence type="ECO:0000256" key="1">
    <source>
        <dbReference type="SAM" id="Coils"/>
    </source>
</evidence>
<sequence length="190" mass="21520">MSTGSDKEEQASLQHAAEHEKPHKKLSVMTYLVILIAAAFLLLLLSYFMQQRANQEAIADLQQTSNSAVQSLDNLIAERDGLKRQNEELQTRLDELQSELNDAVRAAQENQKQQSAATEANLALMRLNQLRALYNQGRYREARALLEEWGEAGAASTEKALEGIRSAMTEEELEIYDPLEAYRQLVDWLE</sequence>
<gene>
    <name evidence="4" type="ORF">NE579_04445</name>
</gene>
<dbReference type="Proteomes" id="UP001204562">
    <property type="component" value="Unassembled WGS sequence"/>
</dbReference>
<keyword evidence="3" id="KW-0812">Transmembrane</keyword>
<comment type="caution">
    <text evidence="4">The sequence shown here is derived from an EMBL/GenBank/DDBJ whole genome shotgun (WGS) entry which is preliminary data.</text>
</comment>
<keyword evidence="3" id="KW-0472">Membrane</keyword>
<feature type="coiled-coil region" evidence="1">
    <location>
        <begin position="58"/>
        <end position="113"/>
    </location>
</feature>
<reference evidence="4" key="1">
    <citation type="submission" date="2022-06" db="EMBL/GenBank/DDBJ databases">
        <title>Isolation of gut microbiota from human fecal samples.</title>
        <authorList>
            <person name="Pamer E.G."/>
            <person name="Barat B."/>
            <person name="Waligurski E."/>
            <person name="Medina S."/>
            <person name="Paddock L."/>
            <person name="Mostad J."/>
        </authorList>
    </citation>
    <scope>NUCLEOTIDE SEQUENCE</scope>
    <source>
        <strain evidence="4">DFI.9.91</strain>
    </source>
</reference>